<evidence type="ECO:0000313" key="19">
    <source>
        <dbReference type="EMBL" id="SET05739.1"/>
    </source>
</evidence>
<evidence type="ECO:0000256" key="10">
    <source>
        <dbReference type="ARBA" id="ARBA00022691"/>
    </source>
</evidence>
<evidence type="ECO:0000256" key="2">
    <source>
        <dbReference type="ARBA" id="ARBA00004496"/>
    </source>
</evidence>
<dbReference type="Gene3D" id="1.10.1270.20">
    <property type="entry name" value="tRNA(m1g37)methyltransferase, domain 2"/>
    <property type="match status" value="1"/>
</dbReference>
<protein>
    <recommendedName>
        <fullName evidence="6 15">tRNA (guanine-N(1)-)-methyltransferase</fullName>
        <ecNumber evidence="5 15">2.1.1.228</ecNumber>
    </recommendedName>
    <alternativeName>
        <fullName evidence="12 15">M1G-methyltransferase</fullName>
    </alternativeName>
    <alternativeName>
        <fullName evidence="13 15">tRNA [GM37] methyltransferase</fullName>
    </alternativeName>
</protein>
<evidence type="ECO:0000256" key="8">
    <source>
        <dbReference type="ARBA" id="ARBA00022603"/>
    </source>
</evidence>
<comment type="similarity">
    <text evidence="3 15 17">Belongs to the RNA methyltransferase TrmD family.</text>
</comment>
<dbReference type="InterPro" id="IPR023148">
    <property type="entry name" value="tRNA_m1G_MeTrfase_C_sf"/>
</dbReference>
<keyword evidence="10 15" id="KW-0949">S-adenosyl-L-methionine</keyword>
<comment type="catalytic activity">
    <reaction evidence="14 15 17">
        <text>guanosine(37) in tRNA + S-adenosyl-L-methionine = N(1)-methylguanosine(37) in tRNA + S-adenosyl-L-homocysteine + H(+)</text>
        <dbReference type="Rhea" id="RHEA:36899"/>
        <dbReference type="Rhea" id="RHEA-COMP:10145"/>
        <dbReference type="Rhea" id="RHEA-COMP:10147"/>
        <dbReference type="ChEBI" id="CHEBI:15378"/>
        <dbReference type="ChEBI" id="CHEBI:57856"/>
        <dbReference type="ChEBI" id="CHEBI:59789"/>
        <dbReference type="ChEBI" id="CHEBI:73542"/>
        <dbReference type="ChEBI" id="CHEBI:74269"/>
        <dbReference type="EC" id="2.1.1.228"/>
    </reaction>
</comment>
<evidence type="ECO:0000256" key="16">
    <source>
        <dbReference type="PIRSR" id="PIRSR000386-1"/>
    </source>
</evidence>
<feature type="domain" description="tRNA methyltransferase TRMD/TRM10-type" evidence="18">
    <location>
        <begin position="1"/>
        <end position="224"/>
    </location>
</feature>
<dbReference type="AlphaFoldDB" id="A0A1I0BG18"/>
<dbReference type="InterPro" id="IPR029028">
    <property type="entry name" value="Alpha/beta_knot_MTases"/>
</dbReference>
<evidence type="ECO:0000256" key="12">
    <source>
        <dbReference type="ARBA" id="ARBA00029736"/>
    </source>
</evidence>
<dbReference type="FunFam" id="3.40.1280.10:FF:000001">
    <property type="entry name" value="tRNA (guanine-N(1)-)-methyltransferase"/>
    <property type="match status" value="1"/>
</dbReference>
<evidence type="ECO:0000259" key="18">
    <source>
        <dbReference type="Pfam" id="PF01746"/>
    </source>
</evidence>
<evidence type="ECO:0000256" key="6">
    <source>
        <dbReference type="ARBA" id="ARBA00014679"/>
    </source>
</evidence>
<keyword evidence="7 15" id="KW-0963">Cytoplasm</keyword>
<accession>A0A1I0BG18</accession>
<evidence type="ECO:0000256" key="11">
    <source>
        <dbReference type="ARBA" id="ARBA00022694"/>
    </source>
</evidence>
<dbReference type="PIRSF" id="PIRSF000386">
    <property type="entry name" value="tRNA_mtase"/>
    <property type="match status" value="1"/>
</dbReference>
<dbReference type="FunFam" id="1.10.1270.20:FF:000001">
    <property type="entry name" value="tRNA (guanine-N(1)-)-methyltransferase"/>
    <property type="match status" value="1"/>
</dbReference>
<dbReference type="EC" id="2.1.1.228" evidence="5 15"/>
<keyword evidence="9 15" id="KW-0808">Transferase</keyword>
<evidence type="ECO:0000256" key="17">
    <source>
        <dbReference type="RuleBase" id="RU003464"/>
    </source>
</evidence>
<feature type="binding site" evidence="15 16">
    <location>
        <begin position="131"/>
        <end position="136"/>
    </location>
    <ligand>
        <name>S-adenosyl-L-methionine</name>
        <dbReference type="ChEBI" id="CHEBI:59789"/>
    </ligand>
</feature>
<dbReference type="HAMAP" id="MF_00605">
    <property type="entry name" value="TrmD"/>
    <property type="match status" value="1"/>
</dbReference>
<dbReference type="PANTHER" id="PTHR46417">
    <property type="entry name" value="TRNA (GUANINE-N(1)-)-METHYLTRANSFERASE"/>
    <property type="match status" value="1"/>
</dbReference>
<organism evidence="19 20">
    <name type="scientific">Anaerobranca gottschalkii DSM 13577</name>
    <dbReference type="NCBI Taxonomy" id="1120990"/>
    <lineage>
        <taxon>Bacteria</taxon>
        <taxon>Bacillati</taxon>
        <taxon>Bacillota</taxon>
        <taxon>Clostridia</taxon>
        <taxon>Eubacteriales</taxon>
        <taxon>Proteinivoracaceae</taxon>
        <taxon>Anaerobranca</taxon>
    </lineage>
</organism>
<gene>
    <name evidence="15" type="primary">trmD</name>
    <name evidence="19" type="ORF">SAMN03080614_103911</name>
</gene>
<keyword evidence="11 15" id="KW-0819">tRNA processing</keyword>
<comment type="subcellular location">
    <subcellularLocation>
        <location evidence="2 15 17">Cytoplasm</location>
    </subcellularLocation>
</comment>
<dbReference type="EMBL" id="FOIF01000039">
    <property type="protein sequence ID" value="SET05739.1"/>
    <property type="molecule type" value="Genomic_DNA"/>
</dbReference>
<dbReference type="NCBIfam" id="NF000648">
    <property type="entry name" value="PRK00026.1"/>
    <property type="match status" value="1"/>
</dbReference>
<dbReference type="Pfam" id="PF01746">
    <property type="entry name" value="tRNA_m1G_MT"/>
    <property type="match status" value="1"/>
</dbReference>
<dbReference type="RefSeq" id="WP_091351126.1">
    <property type="nucleotide sequence ID" value="NZ_FOIF01000039.1"/>
</dbReference>
<dbReference type="InterPro" id="IPR002649">
    <property type="entry name" value="tRNA_m1G_MeTrfase_TrmD"/>
</dbReference>
<dbReference type="GO" id="GO:0002939">
    <property type="term" value="P:tRNA N1-guanine methylation"/>
    <property type="evidence" value="ECO:0007669"/>
    <property type="project" value="TreeGrafter"/>
</dbReference>
<name>A0A1I0BG18_9FIRM</name>
<dbReference type="GO" id="GO:0052906">
    <property type="term" value="F:tRNA (guanine(37)-N1)-methyltransferase activity"/>
    <property type="evidence" value="ECO:0007669"/>
    <property type="project" value="UniProtKB-UniRule"/>
</dbReference>
<evidence type="ECO:0000256" key="3">
    <source>
        <dbReference type="ARBA" id="ARBA00007630"/>
    </source>
</evidence>
<evidence type="ECO:0000256" key="9">
    <source>
        <dbReference type="ARBA" id="ARBA00022679"/>
    </source>
</evidence>
<comment type="function">
    <text evidence="1 15 17">Specifically methylates guanosine-37 in various tRNAs.</text>
</comment>
<evidence type="ECO:0000256" key="13">
    <source>
        <dbReference type="ARBA" id="ARBA00033392"/>
    </source>
</evidence>
<dbReference type="OrthoDB" id="9807416at2"/>
<dbReference type="STRING" id="1120990.SAMN03080614_103911"/>
<evidence type="ECO:0000256" key="1">
    <source>
        <dbReference type="ARBA" id="ARBA00002634"/>
    </source>
</evidence>
<sequence>MKIDILSIFPEMFSGPLDTSIIKRAQENGIVHIAIHNIRDYSKNKHKKVDDYPYGGGAGMVMKPEPIFDALECIGYRQESEIILLTPQGEQFTQHIAEELAQKEHLIFICGHYEGIDYRVYEYFKPREISIGDYVLTGGELPAMVIIDAVVRLLPGSIGKEESHKNDSFQNGLLEHPHYTRPKEYRGMQVPPVLLSGNHGEIEKWRLEKSIEITKKKRPDLFKKYQEKNNVNY</sequence>
<evidence type="ECO:0000256" key="15">
    <source>
        <dbReference type="HAMAP-Rule" id="MF_00605"/>
    </source>
</evidence>
<dbReference type="Gene3D" id="3.40.1280.10">
    <property type="match status" value="1"/>
</dbReference>
<keyword evidence="20" id="KW-1185">Reference proteome</keyword>
<proteinExistence type="inferred from homology"/>
<evidence type="ECO:0000313" key="20">
    <source>
        <dbReference type="Proteomes" id="UP000243819"/>
    </source>
</evidence>
<dbReference type="NCBIfam" id="TIGR00088">
    <property type="entry name" value="trmD"/>
    <property type="match status" value="1"/>
</dbReference>
<comment type="subunit">
    <text evidence="4 15 17">Homodimer.</text>
</comment>
<dbReference type="InterPro" id="IPR029026">
    <property type="entry name" value="tRNA_m1G_MTases_N"/>
</dbReference>
<evidence type="ECO:0000256" key="7">
    <source>
        <dbReference type="ARBA" id="ARBA00022490"/>
    </source>
</evidence>
<reference evidence="20" key="1">
    <citation type="submission" date="2016-10" db="EMBL/GenBank/DDBJ databases">
        <authorList>
            <person name="Varghese N."/>
            <person name="Submissions S."/>
        </authorList>
    </citation>
    <scope>NUCLEOTIDE SEQUENCE [LARGE SCALE GENOMIC DNA]</scope>
    <source>
        <strain evidence="20">DSM 13577</strain>
    </source>
</reference>
<dbReference type="SUPFAM" id="SSF75217">
    <property type="entry name" value="alpha/beta knot"/>
    <property type="match status" value="1"/>
</dbReference>
<dbReference type="PANTHER" id="PTHR46417:SF1">
    <property type="entry name" value="TRNA (GUANINE-N(1)-)-METHYLTRANSFERASE"/>
    <property type="match status" value="1"/>
</dbReference>
<evidence type="ECO:0000256" key="4">
    <source>
        <dbReference type="ARBA" id="ARBA00011738"/>
    </source>
</evidence>
<evidence type="ECO:0000256" key="14">
    <source>
        <dbReference type="ARBA" id="ARBA00047783"/>
    </source>
</evidence>
<dbReference type="InterPro" id="IPR016009">
    <property type="entry name" value="tRNA_MeTrfase_TRMD/TRM10"/>
</dbReference>
<dbReference type="GO" id="GO:0005829">
    <property type="term" value="C:cytosol"/>
    <property type="evidence" value="ECO:0007669"/>
    <property type="project" value="TreeGrafter"/>
</dbReference>
<keyword evidence="8 15" id="KW-0489">Methyltransferase</keyword>
<feature type="binding site" evidence="15 16">
    <location>
        <position position="111"/>
    </location>
    <ligand>
        <name>S-adenosyl-L-methionine</name>
        <dbReference type="ChEBI" id="CHEBI:59789"/>
    </ligand>
</feature>
<dbReference type="CDD" id="cd18080">
    <property type="entry name" value="TrmD-like"/>
    <property type="match status" value="1"/>
</dbReference>
<dbReference type="Proteomes" id="UP000243819">
    <property type="component" value="Unassembled WGS sequence"/>
</dbReference>
<evidence type="ECO:0000256" key="5">
    <source>
        <dbReference type="ARBA" id="ARBA00012807"/>
    </source>
</evidence>